<dbReference type="Proteomes" id="UP000034883">
    <property type="component" value="Chromosome"/>
</dbReference>
<dbReference type="OrthoDB" id="163768at2"/>
<dbReference type="EMBL" id="CP011125">
    <property type="protein sequence ID" value="AKF05225.1"/>
    <property type="molecule type" value="Genomic_DNA"/>
</dbReference>
<proteinExistence type="predicted"/>
<dbReference type="InterPro" id="IPR013974">
    <property type="entry name" value="SAF"/>
</dbReference>
<dbReference type="RefSeq" id="WP_053232487.1">
    <property type="nucleotide sequence ID" value="NZ_CP011125.1"/>
</dbReference>
<dbReference type="CDD" id="cd11614">
    <property type="entry name" value="SAF_CpaB_FlgA_like"/>
    <property type="match status" value="1"/>
</dbReference>
<dbReference type="NCBIfam" id="TIGR03177">
    <property type="entry name" value="pilus_cpaB"/>
    <property type="match status" value="1"/>
</dbReference>
<keyword evidence="4" id="KW-1185">Reference proteome</keyword>
<dbReference type="PROSITE" id="PS50844">
    <property type="entry name" value="AFP_LIKE"/>
    <property type="match status" value="1"/>
</dbReference>
<sequence>MKIGAFVASMIVALLGVGAMFVSMQQYQARTSGGAPVQVVIVTRDLAPGTVLTEDALGVRSMPESYVERRHVRPADVHIILGLRVRSRVETNESLVWSDVETGEEGARELSRLVRSGVRAVTLNVDGPSGFDGLLRAGDRVDVFHHTTRDGEGPVTTPLLQNVLVMAVRGNVGRGSEHECGGGSSQHVTLAATAEQSQVLLHADASGSIGLALRNPTDIAIADSLDTTTDGDLRDAERLRRLQSPVGADPLAAVTAPGDVRAD</sequence>
<dbReference type="InterPro" id="IPR031571">
    <property type="entry name" value="RcpC_dom"/>
</dbReference>
<evidence type="ECO:0000256" key="1">
    <source>
        <dbReference type="SAM" id="MobiDB-lite"/>
    </source>
</evidence>
<dbReference type="Pfam" id="PF16976">
    <property type="entry name" value="RcpC"/>
    <property type="match status" value="1"/>
</dbReference>
<dbReference type="InterPro" id="IPR017592">
    <property type="entry name" value="Pilus_assmbl_Flp-typ_CpaB"/>
</dbReference>
<dbReference type="STRING" id="927083.DB32_002374"/>
<organism evidence="3 4">
    <name type="scientific">Sandaracinus amylolyticus</name>
    <dbReference type="NCBI Taxonomy" id="927083"/>
    <lineage>
        <taxon>Bacteria</taxon>
        <taxon>Pseudomonadati</taxon>
        <taxon>Myxococcota</taxon>
        <taxon>Polyangia</taxon>
        <taxon>Polyangiales</taxon>
        <taxon>Sandaracinaceae</taxon>
        <taxon>Sandaracinus</taxon>
    </lineage>
</organism>
<dbReference type="KEGG" id="samy:DB32_002374"/>
<dbReference type="SUPFAM" id="SSF51269">
    <property type="entry name" value="AFP III-like domain"/>
    <property type="match status" value="1"/>
</dbReference>
<feature type="domain" description="AFP-like" evidence="2">
    <location>
        <begin position="39"/>
        <end position="103"/>
    </location>
</feature>
<reference evidence="3 4" key="1">
    <citation type="submission" date="2015-03" db="EMBL/GenBank/DDBJ databases">
        <title>Genome assembly of Sandaracinus amylolyticus DSM 53668.</title>
        <authorList>
            <person name="Sharma G."/>
            <person name="Subramanian S."/>
        </authorList>
    </citation>
    <scope>NUCLEOTIDE SEQUENCE [LARGE SCALE GENOMIC DNA]</scope>
    <source>
        <strain evidence="3 4">DSM 53668</strain>
    </source>
</reference>
<dbReference type="Pfam" id="PF08666">
    <property type="entry name" value="SAF"/>
    <property type="match status" value="1"/>
</dbReference>
<accession>A0A0F6W1N6</accession>
<dbReference type="SMART" id="SM00858">
    <property type="entry name" value="SAF"/>
    <property type="match status" value="1"/>
</dbReference>
<protein>
    <submittedName>
        <fullName evidence="3">Flp pilus assembly protein RcpC/CpaB</fullName>
    </submittedName>
</protein>
<feature type="region of interest" description="Disordered" evidence="1">
    <location>
        <begin position="242"/>
        <end position="263"/>
    </location>
</feature>
<dbReference type="AlphaFoldDB" id="A0A0F6W1N6"/>
<gene>
    <name evidence="3" type="ORF">DB32_002374</name>
</gene>
<evidence type="ECO:0000313" key="4">
    <source>
        <dbReference type="Proteomes" id="UP000034883"/>
    </source>
</evidence>
<dbReference type="InterPro" id="IPR006190">
    <property type="entry name" value="SAF_AFP_Neu5Ac"/>
</dbReference>
<name>A0A0F6W1N6_9BACT</name>
<dbReference type="InterPro" id="IPR036732">
    <property type="entry name" value="AFP_Neu5c_C_sf"/>
</dbReference>
<evidence type="ECO:0000259" key="2">
    <source>
        <dbReference type="PROSITE" id="PS50844"/>
    </source>
</evidence>
<evidence type="ECO:0000313" key="3">
    <source>
        <dbReference type="EMBL" id="AKF05225.1"/>
    </source>
</evidence>